<dbReference type="Proteomes" id="UP000440578">
    <property type="component" value="Unassembled WGS sequence"/>
</dbReference>
<dbReference type="EMBL" id="VIIS01000220">
    <property type="protein sequence ID" value="KAF0311662.1"/>
    <property type="molecule type" value="Genomic_DNA"/>
</dbReference>
<proteinExistence type="inferred from homology"/>
<dbReference type="OrthoDB" id="70899at2759"/>
<keyword evidence="3" id="KW-0539">Nucleus</keyword>
<dbReference type="PANTHER" id="PTHR28608">
    <property type="entry name" value="INTEGRATOR COMPLEX SUBUNIT 2"/>
    <property type="match status" value="1"/>
</dbReference>
<feature type="region of interest" description="Disordered" evidence="4">
    <location>
        <begin position="876"/>
        <end position="895"/>
    </location>
</feature>
<evidence type="ECO:0000313" key="5">
    <source>
        <dbReference type="EMBL" id="KAF0311662.1"/>
    </source>
</evidence>
<accession>A0A6A4XBC2</accession>
<name>A0A6A4XBC2_AMPAM</name>
<evidence type="ECO:0000256" key="3">
    <source>
        <dbReference type="ARBA" id="ARBA00023242"/>
    </source>
</evidence>
<dbReference type="EMBL" id="VIIS01000220">
    <property type="protein sequence ID" value="KAF0311661.1"/>
    <property type="molecule type" value="Genomic_DNA"/>
</dbReference>
<comment type="caution">
    <text evidence="5">The sequence shown here is derived from an EMBL/GenBank/DDBJ whole genome shotgun (WGS) entry which is preliminary data.</text>
</comment>
<protein>
    <submittedName>
        <fullName evidence="5">Integrator complex subunit 2</fullName>
    </submittedName>
</protein>
<gene>
    <name evidence="5" type="primary">INTS2_5</name>
    <name evidence="5" type="ORF">FJT64_017506</name>
</gene>
<dbReference type="EMBL" id="VIIS01000220">
    <property type="protein sequence ID" value="KAF0311660.1"/>
    <property type="molecule type" value="Genomic_DNA"/>
</dbReference>
<dbReference type="PANTHER" id="PTHR28608:SF1">
    <property type="entry name" value="INTEGRATOR COMPLEX SUBUNIT 2"/>
    <property type="match status" value="1"/>
</dbReference>
<dbReference type="Pfam" id="PF14750">
    <property type="entry name" value="INTS2"/>
    <property type="match status" value="1"/>
</dbReference>
<evidence type="ECO:0000313" key="6">
    <source>
        <dbReference type="Proteomes" id="UP000440578"/>
    </source>
</evidence>
<dbReference type="GO" id="GO:0034472">
    <property type="term" value="P:snRNA 3'-end processing"/>
    <property type="evidence" value="ECO:0007669"/>
    <property type="project" value="TreeGrafter"/>
</dbReference>
<evidence type="ECO:0000256" key="2">
    <source>
        <dbReference type="ARBA" id="ARBA00006705"/>
    </source>
</evidence>
<keyword evidence="6" id="KW-1185">Reference proteome</keyword>
<evidence type="ECO:0000256" key="1">
    <source>
        <dbReference type="ARBA" id="ARBA00004123"/>
    </source>
</evidence>
<comment type="subcellular location">
    <subcellularLocation>
        <location evidence="1">Nucleus</location>
    </subcellularLocation>
</comment>
<sequence length="1159" mass="126764">MSSKMSGGPLPPVSPKVFEAMESVNVTALAECSEAEIRPLLPCLVRMSLIELDQSHDFTEKRKVVLRILAGIDVVNSLVPLLTVDFPPLELDVRKELQLRAKAGAGAGADSVLLPAAQDAGAPDFERSEPIQKLKLVLATVIAVMAQARDGVQPWSVQPSELLDNAIHLEEVADILSIALAELPHLLPPADVAEGLLRLRHGPALVGRLVANMPDAFHEVCAALVAGGDKQDEDSPAGAARGAALRQLCQMNPRQVLAVRALCMDACRLPALAVGLSLERAKRTTDTGDAADLVAFISGILLGNNQHVRAWFQVFVRNGQKRKGTLAAATLQALRERLMERLQNTLLMSMNQRLPDSGVVDAAASVRLYCALRGLAGLKPTEEEVRLLVQLLTSQPPPTPAGVRFVALSLCALIGCPTLLMHAEHERRAVEWLGWLAQQEAYFERSSGESASFGETLLLLAIHFHAGNLTAITDLVNNTLGMKMNHRLVNLSRIKHIFTHDVFTDQVVTAHAVKVKVTPSLSADIPGTLPVHCIYQLLKSRAFTKHRVPINDWIFRQICQSKTPLHPVLPSLIDLYVKSMLDTTQRPHLAEHTNQPIAEEQIAAVFSVSCFPRPAGSGGGNGADPVEPATAQLLLLYYLLRHEERRLAGGRQLAAQGRAPIAYCPTLITQLPVLYLLRLAQRRQADYGGLFGPLLALLTTHCPELCLVSHWLAALPEEDHSAPLRPVLDLTRHIETALDGLPETSAAAGRLLPRLLRLPTPQLWQLAQPLVSRASRLLRPGVSRQLQQQFRQLWARLSLVFPHRLWALTVNALRRDDSAPVPPRPLTGQELAQDPLHVLRCQPAVLRAPPLLEIVLELLLVHLSASRAQLKRHLLDHPSPLPAQPGQPSDAEREELRSALVLAQDSAALQLLIEVCLETEEDRRAPGGAQLLQEVRCLVCTFLHQAFIDNPMLAKLVHFQGYPAEALPVLVAGVPSMHICLDFMPELLSQPDLEKQIFAAELASHLALQFPIPRCFSTGRLVINTLTTLLEVLPWTERPRAFLPALPALVRLVRALPPLAEDVTALLLQLGRVSASHTALAGPSHHLVIRHDGQKGGQPDGGDDCRPDDDDEPAAALRHTLPANERLCFELRRAFEEVCESVTLDGRVYRDSKVTAETP</sequence>
<dbReference type="InterPro" id="IPR026236">
    <property type="entry name" value="Int2_metazoa"/>
</dbReference>
<organism evidence="5 6">
    <name type="scientific">Amphibalanus amphitrite</name>
    <name type="common">Striped barnacle</name>
    <name type="synonym">Balanus amphitrite</name>
    <dbReference type="NCBI Taxonomy" id="1232801"/>
    <lineage>
        <taxon>Eukaryota</taxon>
        <taxon>Metazoa</taxon>
        <taxon>Ecdysozoa</taxon>
        <taxon>Arthropoda</taxon>
        <taxon>Crustacea</taxon>
        <taxon>Multicrustacea</taxon>
        <taxon>Cirripedia</taxon>
        <taxon>Thoracica</taxon>
        <taxon>Thoracicalcarea</taxon>
        <taxon>Balanomorpha</taxon>
        <taxon>Balanoidea</taxon>
        <taxon>Balanidae</taxon>
        <taxon>Amphibalaninae</taxon>
        <taxon>Amphibalanus</taxon>
    </lineage>
</organism>
<dbReference type="InterPro" id="IPR029321">
    <property type="entry name" value="INTS2"/>
</dbReference>
<dbReference type="GO" id="GO:0032039">
    <property type="term" value="C:integrator complex"/>
    <property type="evidence" value="ECO:0007669"/>
    <property type="project" value="InterPro"/>
</dbReference>
<dbReference type="AlphaFoldDB" id="A0A6A4XBC2"/>
<reference evidence="5 6" key="1">
    <citation type="submission" date="2019-07" db="EMBL/GenBank/DDBJ databases">
        <title>Draft genome assembly of a fouling barnacle, Amphibalanus amphitrite (Darwin, 1854): The first reference genome for Thecostraca.</title>
        <authorList>
            <person name="Kim W."/>
        </authorList>
    </citation>
    <scope>NUCLEOTIDE SEQUENCE [LARGE SCALE GENOMIC DNA]</scope>
    <source>
        <strain evidence="5">SNU_AA5</strain>
        <tissue evidence="5">Soma without cirri and trophi</tissue>
    </source>
</reference>
<comment type="similarity">
    <text evidence="2">Belongs to the Integrator subunit 2 family.</text>
</comment>
<dbReference type="PRINTS" id="PR02105">
    <property type="entry name" value="INTSUBUNIT2"/>
</dbReference>
<evidence type="ECO:0000256" key="4">
    <source>
        <dbReference type="SAM" id="MobiDB-lite"/>
    </source>
</evidence>
<feature type="region of interest" description="Disordered" evidence="4">
    <location>
        <begin position="1089"/>
        <end position="1114"/>
    </location>
</feature>